<dbReference type="Gene3D" id="3.60.21.10">
    <property type="match status" value="1"/>
</dbReference>
<keyword evidence="13" id="KW-0732">Signal</keyword>
<dbReference type="GO" id="GO:0045087">
    <property type="term" value="P:innate immune response"/>
    <property type="evidence" value="ECO:0007669"/>
    <property type="project" value="UniProtKB-KW"/>
</dbReference>
<feature type="transmembrane region" description="Helical" evidence="28">
    <location>
        <begin position="535"/>
        <end position="554"/>
    </location>
</feature>
<evidence type="ECO:0000256" key="23">
    <source>
        <dbReference type="ARBA" id="ARBA00023198"/>
    </source>
</evidence>
<dbReference type="GO" id="GO:0005886">
    <property type="term" value="C:plasma membrane"/>
    <property type="evidence" value="ECO:0007669"/>
    <property type="project" value="UniProtKB-SubCell"/>
</dbReference>
<dbReference type="Pfam" id="PF00149">
    <property type="entry name" value="Metallophos"/>
    <property type="match status" value="1"/>
</dbReference>
<dbReference type="InterPro" id="IPR041805">
    <property type="entry name" value="ASMase/PPN1_MPP"/>
</dbReference>
<dbReference type="Proteomes" id="UP000322234">
    <property type="component" value="Unassembled WGS sequence"/>
</dbReference>
<evidence type="ECO:0000256" key="24">
    <source>
        <dbReference type="ARBA" id="ARBA00023288"/>
    </source>
</evidence>
<dbReference type="InterPro" id="IPR004843">
    <property type="entry name" value="Calcineurin-like_PHP"/>
</dbReference>
<dbReference type="GO" id="GO:0005615">
    <property type="term" value="C:extracellular space"/>
    <property type="evidence" value="ECO:0007669"/>
    <property type="project" value="TreeGrafter"/>
</dbReference>
<comment type="cofactor">
    <cofactor evidence="1">
        <name>Zn(2+)</name>
        <dbReference type="ChEBI" id="CHEBI:29105"/>
    </cofactor>
</comment>
<dbReference type="FunFam" id="3.60.21.10:FF:000057">
    <property type="entry name" value="Acid sphingomyelinase-like phosphodiesterase"/>
    <property type="match status" value="1"/>
</dbReference>
<dbReference type="GO" id="GO:0008081">
    <property type="term" value="F:phosphoric diester hydrolase activity"/>
    <property type="evidence" value="ECO:0007669"/>
    <property type="project" value="UniProtKB-ARBA"/>
</dbReference>
<comment type="subunit">
    <text evidence="27">Interacts with TLR4, TLR7, TLR8 and TLR9.</text>
</comment>
<keyword evidence="15" id="KW-0862">Zinc</keyword>
<dbReference type="GO" id="GO:0016798">
    <property type="term" value="F:hydrolase activity, acting on glycosyl bonds"/>
    <property type="evidence" value="ECO:0007669"/>
    <property type="project" value="UniProtKB-KW"/>
</dbReference>
<evidence type="ECO:0000256" key="8">
    <source>
        <dbReference type="ARBA" id="ARBA00022525"/>
    </source>
</evidence>
<evidence type="ECO:0000256" key="9">
    <source>
        <dbReference type="ARBA" id="ARBA00022588"/>
    </source>
</evidence>
<evidence type="ECO:0000256" key="20">
    <source>
        <dbReference type="ARBA" id="ARBA00023136"/>
    </source>
</evidence>
<feature type="domain" description="Sphingomyelin phosphodiesterase C-terminal" evidence="30">
    <location>
        <begin position="290"/>
        <end position="411"/>
    </location>
</feature>
<evidence type="ECO:0000256" key="12">
    <source>
        <dbReference type="ARBA" id="ARBA00022723"/>
    </source>
</evidence>
<dbReference type="SUPFAM" id="SSF56300">
    <property type="entry name" value="Metallo-dependent phosphatases"/>
    <property type="match status" value="1"/>
</dbReference>
<keyword evidence="12" id="KW-0479">Metal-binding</keyword>
<evidence type="ECO:0000256" key="27">
    <source>
        <dbReference type="ARBA" id="ARBA00063194"/>
    </source>
</evidence>
<feature type="transmembrane region" description="Helical" evidence="28">
    <location>
        <begin position="628"/>
        <end position="647"/>
    </location>
</feature>
<keyword evidence="9" id="KW-0399">Innate immunity</keyword>
<keyword evidence="11 28" id="KW-0812">Transmembrane</keyword>
<evidence type="ECO:0000256" key="16">
    <source>
        <dbReference type="ARBA" id="ARBA00022859"/>
    </source>
</evidence>
<feature type="domain" description="Calcineurin-like phosphoesterase" evidence="29">
    <location>
        <begin position="19"/>
        <end position="277"/>
    </location>
</feature>
<dbReference type="GO" id="GO:0046872">
    <property type="term" value="F:metal ion binding"/>
    <property type="evidence" value="ECO:0007669"/>
    <property type="project" value="UniProtKB-KW"/>
</dbReference>
<dbReference type="InterPro" id="IPR029052">
    <property type="entry name" value="Metallo-depent_PP-like"/>
</dbReference>
<dbReference type="AlphaFoldDB" id="A0A6B0QVU1"/>
<evidence type="ECO:0000259" key="29">
    <source>
        <dbReference type="Pfam" id="PF00149"/>
    </source>
</evidence>
<evidence type="ECO:0000256" key="2">
    <source>
        <dbReference type="ARBA" id="ARBA00004141"/>
    </source>
</evidence>
<dbReference type="GO" id="GO:0016042">
    <property type="term" value="P:lipid catabolic process"/>
    <property type="evidence" value="ECO:0007669"/>
    <property type="project" value="UniProtKB-KW"/>
</dbReference>
<keyword evidence="25" id="KW-0326">Glycosidase</keyword>
<evidence type="ECO:0000259" key="30">
    <source>
        <dbReference type="Pfam" id="PF19272"/>
    </source>
</evidence>
<keyword evidence="21" id="KW-1015">Disulfide bond</keyword>
<dbReference type="PANTHER" id="PTHR10340">
    <property type="entry name" value="SPHINGOMYELIN PHOSPHODIESTERASE"/>
    <property type="match status" value="1"/>
</dbReference>
<evidence type="ECO:0000256" key="21">
    <source>
        <dbReference type="ARBA" id="ARBA00023157"/>
    </source>
</evidence>
<proteinExistence type="inferred from homology"/>
<comment type="similarity">
    <text evidence="6 28">Belongs to the XK family.</text>
</comment>
<evidence type="ECO:0000256" key="6">
    <source>
        <dbReference type="ARBA" id="ARBA00008789"/>
    </source>
</evidence>
<sequence length="809" mass="91236">MVTWLASGKVHCGHFFSGKFWHISDLHLDPDYKVSEDPLQVCPSAGSQPVPNAGPWGDYLCDSPWILINSSIYAMKEIEPEPDFILWTGDDTPHVPNERLSEAAVLQIVKQLTQLIREAFPDTKVYAALGNHDFHPKNQLPAGSNNIYNQVAELWRPWLRNESVTLFKEGAFYSEKLPGLSGAGRIVVLNTNLYYTSNEQTAGMVDPSQQFQWLDDVLTNASLAGEMVYIIGHVPPGFFEKTRNKAWFREGFNEEYLKVVQRHHRVIAGQFFGHHHTDSFRMFYDGAGTPISVMFLTPGVTPWKTTLPGVVNGANNPGIRVFEYDRATLSLQDMVTYFLNLSQVNALGAPRWELEYRVTEAYGVPDAGARSMHAALGRIASDQGALQRYYVYNSVSYDTRACDEACRAEHVDLVLGILGTLAFLIDLGADLWVASQYVLSGRYLWAALVLALLGLASVALQLFSWIWLHSDISSPLAPKPPGRHLALLHLLQLGYLYRCVQGLQQGLLVWRQEAPSEFDLAYADFLSLDISMLRLFETFLETTPQLTLVLAIILQSGSAEYYQWVSICTSFVGISWALLDYHRALRTCLPAKLLLGPGASVIYFLWNLLLLWPRVLVVALFSALFPRYVALHFLGLWLVFLFWVWLQGTDFMPGPHSEWLYRATVATILYFSWFNVAEGHTRGRATIHLVFLLNDSLLLVVAWATQSAWLPSGRLLQSLLPAAGVCFLLGLALRLAYYCWLHPSRRWEPDQVDGTWGLHSLEERQLLQNRRMAHLAKNFFPKARDEAVLPWKGEMNGILKAGSDPARET</sequence>
<evidence type="ECO:0000256" key="7">
    <source>
        <dbReference type="ARBA" id="ARBA00022475"/>
    </source>
</evidence>
<keyword evidence="16" id="KW-0391">Immunity</keyword>
<evidence type="ECO:0000256" key="11">
    <source>
        <dbReference type="ARBA" id="ARBA00022692"/>
    </source>
</evidence>
<dbReference type="Pfam" id="PF19272">
    <property type="entry name" value="ASMase_C"/>
    <property type="match status" value="1"/>
</dbReference>
<evidence type="ECO:0000256" key="15">
    <source>
        <dbReference type="ARBA" id="ARBA00022833"/>
    </source>
</evidence>
<gene>
    <name evidence="31" type="ORF">E5288_WYG000213</name>
</gene>
<feature type="transmembrane region" description="Helical" evidence="28">
    <location>
        <begin position="689"/>
        <end position="709"/>
    </location>
</feature>
<dbReference type="PANTHER" id="PTHR10340:SF25">
    <property type="entry name" value="ACID SPHINGOMYELINASE-LIKE PHOSPHODIESTERASE 3B"/>
    <property type="match status" value="1"/>
</dbReference>
<keyword evidence="17" id="KW-0442">Lipid degradation</keyword>
<dbReference type="InterPro" id="IPR045473">
    <property type="entry name" value="ASM_C"/>
</dbReference>
<comment type="subcellular location">
    <subcellularLocation>
        <location evidence="3">Cell membrane</location>
        <topology evidence="3">Lipid-anchor</topology>
        <topology evidence="3">GPI-anchor</topology>
    </subcellularLocation>
    <subcellularLocation>
        <location evidence="2 28">Membrane</location>
        <topology evidence="2 28">Multi-pass membrane protein</topology>
    </subcellularLocation>
    <subcellularLocation>
        <location evidence="4">Secreted</location>
    </subcellularLocation>
</comment>
<dbReference type="GO" id="GO:0006954">
    <property type="term" value="P:inflammatory response"/>
    <property type="evidence" value="ECO:0007669"/>
    <property type="project" value="UniProtKB-KW"/>
</dbReference>
<dbReference type="Pfam" id="PF09815">
    <property type="entry name" value="XK-related"/>
    <property type="match status" value="1"/>
</dbReference>
<evidence type="ECO:0000256" key="10">
    <source>
        <dbReference type="ARBA" id="ARBA00022622"/>
    </source>
</evidence>
<evidence type="ECO:0000256" key="18">
    <source>
        <dbReference type="ARBA" id="ARBA00022989"/>
    </source>
</evidence>
<evidence type="ECO:0000256" key="25">
    <source>
        <dbReference type="ARBA" id="ARBA00023295"/>
    </source>
</evidence>
<evidence type="ECO:0000256" key="5">
    <source>
        <dbReference type="ARBA" id="ARBA00008234"/>
    </source>
</evidence>
<reference evidence="31" key="1">
    <citation type="submission" date="2019-10" db="EMBL/GenBank/DDBJ databases">
        <title>The sequence and de novo assembly of the wild yak genome.</title>
        <authorList>
            <person name="Liu Y."/>
        </authorList>
    </citation>
    <scope>NUCLEOTIDE SEQUENCE [LARGE SCALE GENOMIC DNA]</scope>
    <source>
        <strain evidence="31">WY2019</strain>
    </source>
</reference>
<keyword evidence="10" id="KW-0336">GPI-anchor</keyword>
<comment type="function">
    <text evidence="26">Lipid-modulating phosphodiesterase. Active on the surface of macrophages and dendritic cells and strongly influences macrophage lipid composition and membrane fluidity. Acts as a negative regulator of Toll-like receptor signaling. Has in vitro phosphodiesterase activity, but the physiological substrate is unknown. Lacks activity with phosphocholine-containing lipids, but can cleave CDP-choline, and can release phosphate from ATP and ADP (in vitro).</text>
</comment>
<evidence type="ECO:0000256" key="19">
    <source>
        <dbReference type="ARBA" id="ARBA00023098"/>
    </source>
</evidence>
<keyword evidence="19" id="KW-0443">Lipid metabolism</keyword>
<dbReference type="EMBL" id="VBQZ03000001">
    <property type="protein sequence ID" value="MXQ79453.1"/>
    <property type="molecule type" value="Genomic_DNA"/>
</dbReference>
<feature type="transmembrane region" description="Helical" evidence="28">
    <location>
        <begin position="413"/>
        <end position="433"/>
    </location>
</feature>
<protein>
    <recommendedName>
        <fullName evidence="28">XK-related protein</fullName>
    </recommendedName>
</protein>
<dbReference type="GO" id="GO:0098552">
    <property type="term" value="C:side of membrane"/>
    <property type="evidence" value="ECO:0007669"/>
    <property type="project" value="UniProtKB-KW"/>
</dbReference>
<feature type="transmembrane region" description="Helical" evidence="28">
    <location>
        <begin position="445"/>
        <end position="468"/>
    </location>
</feature>
<dbReference type="CDD" id="cd00842">
    <property type="entry name" value="MPP_ASMase"/>
    <property type="match status" value="1"/>
</dbReference>
<keyword evidence="22" id="KW-0325">Glycoprotein</keyword>
<evidence type="ECO:0000256" key="28">
    <source>
        <dbReference type="RuleBase" id="RU910716"/>
    </source>
</evidence>
<keyword evidence="24" id="KW-0449">Lipoprotein</keyword>
<feature type="transmembrane region" description="Helical" evidence="28">
    <location>
        <begin position="599"/>
        <end position="621"/>
    </location>
</feature>
<evidence type="ECO:0000313" key="32">
    <source>
        <dbReference type="Proteomes" id="UP000322234"/>
    </source>
</evidence>
<keyword evidence="14" id="KW-0378">Hydrolase</keyword>
<feature type="transmembrane region" description="Helical" evidence="28">
    <location>
        <begin position="561"/>
        <end position="579"/>
    </location>
</feature>
<feature type="transmembrane region" description="Helical" evidence="28">
    <location>
        <begin position="715"/>
        <end position="737"/>
    </location>
</feature>
<keyword evidence="18 28" id="KW-1133">Transmembrane helix</keyword>
<comment type="similarity">
    <text evidence="5">Belongs to the acid sphingomyelinase family.</text>
</comment>
<evidence type="ECO:0000256" key="26">
    <source>
        <dbReference type="ARBA" id="ARBA00058717"/>
    </source>
</evidence>
<keyword evidence="20 28" id="KW-0472">Membrane</keyword>
<keyword evidence="7" id="KW-1003">Cell membrane</keyword>
<evidence type="ECO:0000256" key="14">
    <source>
        <dbReference type="ARBA" id="ARBA00022801"/>
    </source>
</evidence>
<evidence type="ECO:0000256" key="22">
    <source>
        <dbReference type="ARBA" id="ARBA00023180"/>
    </source>
</evidence>
<comment type="caution">
    <text evidence="31">The sequence shown here is derived from an EMBL/GenBank/DDBJ whole genome shotgun (WGS) entry which is preliminary data.</text>
</comment>
<evidence type="ECO:0000256" key="3">
    <source>
        <dbReference type="ARBA" id="ARBA00004609"/>
    </source>
</evidence>
<feature type="transmembrane region" description="Helical" evidence="28">
    <location>
        <begin position="659"/>
        <end position="677"/>
    </location>
</feature>
<evidence type="ECO:0000256" key="4">
    <source>
        <dbReference type="ARBA" id="ARBA00004613"/>
    </source>
</evidence>
<evidence type="ECO:0000256" key="13">
    <source>
        <dbReference type="ARBA" id="ARBA00022729"/>
    </source>
</evidence>
<name>A0A6B0QVU1_9CETA</name>
<dbReference type="InterPro" id="IPR018629">
    <property type="entry name" value="XK-rel"/>
</dbReference>
<organism evidence="31 32">
    <name type="scientific">Bos mutus</name>
    <name type="common">wild yak</name>
    <dbReference type="NCBI Taxonomy" id="72004"/>
    <lineage>
        <taxon>Eukaryota</taxon>
        <taxon>Metazoa</taxon>
        <taxon>Chordata</taxon>
        <taxon>Craniata</taxon>
        <taxon>Vertebrata</taxon>
        <taxon>Euteleostomi</taxon>
        <taxon>Mammalia</taxon>
        <taxon>Eutheria</taxon>
        <taxon>Laurasiatheria</taxon>
        <taxon>Artiodactyla</taxon>
        <taxon>Ruminantia</taxon>
        <taxon>Pecora</taxon>
        <taxon>Bovidae</taxon>
        <taxon>Bovinae</taxon>
        <taxon>Bos</taxon>
    </lineage>
</organism>
<evidence type="ECO:0000256" key="17">
    <source>
        <dbReference type="ARBA" id="ARBA00022963"/>
    </source>
</evidence>
<evidence type="ECO:0000256" key="1">
    <source>
        <dbReference type="ARBA" id="ARBA00001947"/>
    </source>
</evidence>
<evidence type="ECO:0000313" key="31">
    <source>
        <dbReference type="EMBL" id="MXQ79453.1"/>
    </source>
</evidence>
<keyword evidence="8" id="KW-0964">Secreted</keyword>
<accession>A0A6B0QVU1</accession>
<keyword evidence="23" id="KW-0395">Inflammatory response</keyword>
<keyword evidence="32" id="KW-1185">Reference proteome</keyword>